<dbReference type="CDD" id="cd09071">
    <property type="entry name" value="FAR_C"/>
    <property type="match status" value="1"/>
</dbReference>
<dbReference type="InterPro" id="IPR036291">
    <property type="entry name" value="NAD(P)-bd_dom_sf"/>
</dbReference>
<dbReference type="GO" id="GO:0005777">
    <property type="term" value="C:peroxisome"/>
    <property type="evidence" value="ECO:0007669"/>
    <property type="project" value="TreeGrafter"/>
</dbReference>
<protein>
    <recommendedName>
        <fullName evidence="4">Fatty acyl-CoA reductase</fullName>
        <ecNumber evidence="4">1.2.1.84</ecNumber>
    </recommendedName>
</protein>
<comment type="function">
    <text evidence="4">Catalyzes the reduction of fatty acyl-CoA to fatty alcohols.</text>
</comment>
<gene>
    <name evidence="7" type="ORF">CpipJ_CPIJ000104</name>
</gene>
<dbReference type="Pfam" id="PF07993">
    <property type="entry name" value="NAD_binding_4"/>
    <property type="match status" value="1"/>
</dbReference>
<dbReference type="SUPFAM" id="SSF51735">
    <property type="entry name" value="NAD(P)-binding Rossmann-fold domains"/>
    <property type="match status" value="1"/>
</dbReference>
<dbReference type="VEuPathDB" id="VectorBase:CQUJHB010151"/>
<organism>
    <name type="scientific">Culex quinquefasciatus</name>
    <name type="common">Southern house mosquito</name>
    <name type="synonym">Culex pungens</name>
    <dbReference type="NCBI Taxonomy" id="7176"/>
    <lineage>
        <taxon>Eukaryota</taxon>
        <taxon>Metazoa</taxon>
        <taxon>Ecdysozoa</taxon>
        <taxon>Arthropoda</taxon>
        <taxon>Hexapoda</taxon>
        <taxon>Insecta</taxon>
        <taxon>Pterygota</taxon>
        <taxon>Neoptera</taxon>
        <taxon>Endopterygota</taxon>
        <taxon>Diptera</taxon>
        <taxon>Nematocera</taxon>
        <taxon>Culicoidea</taxon>
        <taxon>Culicidae</taxon>
        <taxon>Culicinae</taxon>
        <taxon>Culicini</taxon>
        <taxon>Culex</taxon>
        <taxon>Culex</taxon>
    </lineage>
</organism>
<keyword evidence="4" id="KW-0560">Oxidoreductase</keyword>
<dbReference type="EMBL" id="DS231813">
    <property type="protein sequence ID" value="EDS25727.1"/>
    <property type="molecule type" value="Genomic_DNA"/>
</dbReference>
<proteinExistence type="inferred from homology"/>
<dbReference type="KEGG" id="cqu:CpipJ_CPIJ000104"/>
<dbReference type="AlphaFoldDB" id="B0VZ84"/>
<evidence type="ECO:0000256" key="4">
    <source>
        <dbReference type="RuleBase" id="RU363097"/>
    </source>
</evidence>
<dbReference type="PANTHER" id="PTHR11011">
    <property type="entry name" value="MALE STERILITY PROTEIN 2-RELATED"/>
    <property type="match status" value="1"/>
</dbReference>
<comment type="similarity">
    <text evidence="1 4">Belongs to the fatty acyl-CoA reductase family.</text>
</comment>
<evidence type="ECO:0000256" key="1">
    <source>
        <dbReference type="ARBA" id="ARBA00005928"/>
    </source>
</evidence>
<accession>B0VZ84</accession>
<dbReference type="GO" id="GO:0080019">
    <property type="term" value="F:alcohol-forming very long-chain fatty acyl-CoA reductase activity"/>
    <property type="evidence" value="ECO:0007669"/>
    <property type="project" value="InterPro"/>
</dbReference>
<dbReference type="InterPro" id="IPR033640">
    <property type="entry name" value="FAR_C"/>
</dbReference>
<keyword evidence="4" id="KW-0472">Membrane</keyword>
<reference evidence="7" key="1">
    <citation type="submission" date="2007-03" db="EMBL/GenBank/DDBJ databases">
        <title>Annotation of Culex pipiens quinquefasciatus.</title>
        <authorList>
            <consortium name="The Broad Institute Genome Sequencing Platform"/>
            <person name="Atkinson P.W."/>
            <person name="Hemingway J."/>
            <person name="Christensen B.M."/>
            <person name="Higgs S."/>
            <person name="Kodira C."/>
            <person name="Hannick L."/>
            <person name="Megy K."/>
            <person name="O'Leary S."/>
            <person name="Pearson M."/>
            <person name="Haas B.J."/>
            <person name="Mauceli E."/>
            <person name="Wortman J.R."/>
            <person name="Lee N.H."/>
            <person name="Guigo R."/>
            <person name="Stanke M."/>
            <person name="Alvarado L."/>
            <person name="Amedeo P."/>
            <person name="Antoine C.H."/>
            <person name="Arensburger P."/>
            <person name="Bidwell S.L."/>
            <person name="Crawford M."/>
            <person name="Camaro F."/>
            <person name="Devon K."/>
            <person name="Engels R."/>
            <person name="Hammond M."/>
            <person name="Howarth C."/>
            <person name="Koehrsen M."/>
            <person name="Lawson D."/>
            <person name="Montgomery P."/>
            <person name="Nene V."/>
            <person name="Nusbaum C."/>
            <person name="Puiu D."/>
            <person name="Romero-Severson J."/>
            <person name="Severson D.W."/>
            <person name="Shumway M."/>
            <person name="Sisk P."/>
            <person name="Stolte C."/>
            <person name="Zeng Q."/>
            <person name="Eisenstadt E."/>
            <person name="Fraser-Liggett C."/>
            <person name="Strausberg R."/>
            <person name="Galagan J."/>
            <person name="Birren B."/>
            <person name="Collins F.H."/>
        </authorList>
    </citation>
    <scope>NUCLEOTIDE SEQUENCE [LARGE SCALE GENOMIC DNA]</scope>
    <source>
        <strain evidence="7">JHB</strain>
    </source>
</reference>
<feature type="domain" description="Thioester reductase (TE)" evidence="6">
    <location>
        <begin position="47"/>
        <end position="264"/>
    </location>
</feature>
<keyword evidence="3 4" id="KW-0443">Lipid metabolism</keyword>
<dbReference type="InterPro" id="IPR026055">
    <property type="entry name" value="FAR"/>
</dbReference>
<feature type="domain" description="Fatty acyl-CoA reductase C-terminal" evidence="5">
    <location>
        <begin position="336"/>
        <end position="428"/>
    </location>
</feature>
<dbReference type="FunCoup" id="B0VZ84">
    <property type="interactions" value="80"/>
</dbReference>
<dbReference type="STRING" id="7176.B0VZ84"/>
<keyword evidence="4" id="KW-1133">Transmembrane helix</keyword>
<dbReference type="GO" id="GO:0102965">
    <property type="term" value="F:alcohol-forming long-chain fatty acyl-CoA reductase activity"/>
    <property type="evidence" value="ECO:0007669"/>
    <property type="project" value="UniProtKB-EC"/>
</dbReference>
<feature type="transmembrane region" description="Helical" evidence="4">
    <location>
        <begin position="334"/>
        <end position="353"/>
    </location>
</feature>
<dbReference type="CDD" id="cd05236">
    <property type="entry name" value="FAR-N_SDR_e"/>
    <property type="match status" value="1"/>
</dbReference>
<keyword evidence="4" id="KW-0521">NADP</keyword>
<dbReference type="InterPro" id="IPR013120">
    <property type="entry name" value="FAR_NAD-bd"/>
</dbReference>
<evidence type="ECO:0000256" key="3">
    <source>
        <dbReference type="ARBA" id="ARBA00023098"/>
    </source>
</evidence>
<dbReference type="Pfam" id="PF03015">
    <property type="entry name" value="Sterile"/>
    <property type="match status" value="1"/>
</dbReference>
<dbReference type="Gene3D" id="3.40.50.720">
    <property type="entry name" value="NAD(P)-binding Rossmann-like Domain"/>
    <property type="match status" value="1"/>
</dbReference>
<sequence length="490" mass="55202">MEIDLHDGKDRIGPMFRDRHVLITGRYWIHGKGVDREIDEIFGKLIELRGLDTLLAQCVVIGGDVTELGLGISAEDRKLVTDNVSIIYHCAATIRFDELLKKAVMLNTRGTKLMLDLAKECKKLDMFGYVSTSYCHLNEKLLLEKPYPPPADPHKVIKAIEWLEDDVVDGITSKILGSCPNTYAYTKALGEALVIEAMKDIPAVVFRPSIVVPTWREPISGWTDNINGPVGLLIGAGKGVIRSMYCDASGYGDYLPVDFGVSAICVCTWNYVGQKDYARNIYHLVSSAEIRVSWEGVAELGKSITHNKVPLNGVAWYPGGTIKKYRWQHNLAAFFYHWIPAVLIDCLLYVLGYKPILCRVHRRIAKGFEVLEYYANNQWDFDNAAILYLRTKMNAEEKVKFKIDAAGVVINEYFENCIWGARRFILNETDDTLPAAKRHMKVVNILHRLQVSCYNVDVIGKSKQLVGLVLNRATRFDARPSNNALKGDVE</sequence>
<evidence type="ECO:0000256" key="2">
    <source>
        <dbReference type="ARBA" id="ARBA00022516"/>
    </source>
</evidence>
<evidence type="ECO:0000259" key="6">
    <source>
        <dbReference type="Pfam" id="PF07993"/>
    </source>
</evidence>
<evidence type="ECO:0000313" key="7">
    <source>
        <dbReference type="EMBL" id="EDS25727.1"/>
    </source>
</evidence>
<keyword evidence="2 4" id="KW-0444">Lipid biosynthesis</keyword>
<keyword evidence="4" id="KW-0812">Transmembrane</keyword>
<evidence type="ECO:0000259" key="5">
    <source>
        <dbReference type="Pfam" id="PF03015"/>
    </source>
</evidence>
<name>B0VZ84_CULQU</name>
<dbReference type="HOGENOM" id="CLU_024661_0_2_1"/>
<dbReference type="PANTHER" id="PTHR11011:SF61">
    <property type="entry name" value="FATTY ACYL-COA REDUCTASE"/>
    <property type="match status" value="1"/>
</dbReference>
<dbReference type="VEuPathDB" id="VectorBase:CPIJ000104"/>
<dbReference type="GO" id="GO:0035336">
    <property type="term" value="P:long-chain fatty-acyl-CoA metabolic process"/>
    <property type="evidence" value="ECO:0007669"/>
    <property type="project" value="TreeGrafter"/>
</dbReference>
<dbReference type="OrthoDB" id="429813at2759"/>
<comment type="catalytic activity">
    <reaction evidence="4">
        <text>a long-chain fatty acyl-CoA + 2 NADPH + 2 H(+) = a long-chain primary fatty alcohol + 2 NADP(+) + CoA</text>
        <dbReference type="Rhea" id="RHEA:52716"/>
        <dbReference type="ChEBI" id="CHEBI:15378"/>
        <dbReference type="ChEBI" id="CHEBI:57287"/>
        <dbReference type="ChEBI" id="CHEBI:57783"/>
        <dbReference type="ChEBI" id="CHEBI:58349"/>
        <dbReference type="ChEBI" id="CHEBI:77396"/>
        <dbReference type="ChEBI" id="CHEBI:83139"/>
        <dbReference type="EC" id="1.2.1.84"/>
    </reaction>
</comment>
<dbReference type="EC" id="1.2.1.84" evidence="4"/>
<dbReference type="eggNOG" id="KOG1221">
    <property type="taxonomic scope" value="Eukaryota"/>
</dbReference>
<dbReference type="OMA" id="YRCFFAS"/>
<dbReference type="InParanoid" id="B0VZ84"/>